<dbReference type="AlphaFoldDB" id="A0A059U9B5"/>
<evidence type="ECO:0000256" key="3">
    <source>
        <dbReference type="ARBA" id="ARBA00022801"/>
    </source>
</evidence>
<dbReference type="PANTHER" id="PTHR10353">
    <property type="entry name" value="GLYCOSYL HYDROLASE"/>
    <property type="match status" value="1"/>
</dbReference>
<evidence type="ECO:0000256" key="1">
    <source>
        <dbReference type="ARBA" id="ARBA00010838"/>
    </source>
</evidence>
<dbReference type="EMBL" id="KF377840">
    <property type="protein sequence ID" value="AHZ59658.1"/>
    <property type="molecule type" value="mRNA"/>
</dbReference>
<dbReference type="Pfam" id="PF00232">
    <property type="entry name" value="Glyco_hydro_1"/>
    <property type="match status" value="2"/>
</dbReference>
<dbReference type="InterPro" id="IPR001360">
    <property type="entry name" value="Glyco_hydro_1"/>
</dbReference>
<dbReference type="PANTHER" id="PTHR10353:SF36">
    <property type="entry name" value="LP05116P"/>
    <property type="match status" value="1"/>
</dbReference>
<evidence type="ECO:0000256" key="4">
    <source>
        <dbReference type="ARBA" id="ARBA00023180"/>
    </source>
</evidence>
<organism evidence="7">
    <name type="scientific">Phyllotreta striolata</name>
    <name type="common">Striped flea beetle</name>
    <name type="synonym">Crioceris striolata</name>
    <dbReference type="NCBI Taxonomy" id="444603"/>
    <lineage>
        <taxon>Eukaryota</taxon>
        <taxon>Metazoa</taxon>
        <taxon>Ecdysozoa</taxon>
        <taxon>Arthropoda</taxon>
        <taxon>Hexapoda</taxon>
        <taxon>Insecta</taxon>
        <taxon>Pterygota</taxon>
        <taxon>Neoptera</taxon>
        <taxon>Endopterygota</taxon>
        <taxon>Coleoptera</taxon>
        <taxon>Polyphaga</taxon>
        <taxon>Cucujiformia</taxon>
        <taxon>Chrysomeloidea</taxon>
        <taxon>Chrysomelidae</taxon>
        <taxon>Galerucinae</taxon>
        <taxon>Alticini</taxon>
        <taxon>Phyllotreta</taxon>
    </lineage>
</organism>
<dbReference type="Gene3D" id="3.20.20.80">
    <property type="entry name" value="Glycosidases"/>
    <property type="match status" value="1"/>
</dbReference>
<reference evidence="7" key="1">
    <citation type="journal article" date="2014" name="Proc. Natl. Acad. Sci. U.S.A.">
        <title>Phyllotreta striolata flea beetles use host plant defense compounds to create their own glucosinolate-myrosinase system.</title>
        <authorList>
            <person name="Beran F."/>
            <person name="Pauchet Y."/>
            <person name="Kunert G."/>
            <person name="Reichelt M."/>
            <person name="Wielsch N."/>
            <person name="Vogel H."/>
            <person name="Reinecke A."/>
            <person name="Svatos A."/>
            <person name="Mewis I."/>
            <person name="Schmid D."/>
            <person name="Ramasamy S."/>
            <person name="Ulrichs C."/>
            <person name="Hansson B.S."/>
            <person name="Gershenzon J."/>
            <person name="Heckel D.G."/>
        </authorList>
    </citation>
    <scope>NUCLEOTIDE SEQUENCE</scope>
</reference>
<evidence type="ECO:0000256" key="6">
    <source>
        <dbReference type="RuleBase" id="RU003690"/>
    </source>
</evidence>
<dbReference type="GO" id="GO:0005975">
    <property type="term" value="P:carbohydrate metabolic process"/>
    <property type="evidence" value="ECO:0007669"/>
    <property type="project" value="InterPro"/>
</dbReference>
<comment type="subunit">
    <text evidence="2">Homodimer.</text>
</comment>
<dbReference type="OrthoDB" id="65569at2759"/>
<dbReference type="SUPFAM" id="SSF51445">
    <property type="entry name" value="(Trans)glycosidases"/>
    <property type="match status" value="1"/>
</dbReference>
<proteinExistence type="evidence at transcript level"/>
<accession>A0A059U9B5</accession>
<sequence>MIKSIFQATVILLCTKNSLEKTDFEKHRFPADFSFGVASSAYQIEGGYNEDGKGESIFDHYTKTKPKKFFNETNGNVACDSYHKWRTDVKLLADLGVDFYRFSISWSRILPQGFSRPINGDGLRYYNDLINELIANGIEPMVTMHHKDMPMVLQRLGGWTNPYTAYYFEDYARILFGYFGDRVKNWITLEADCSGYGDDVDPPFIDEPSTSRYLCTHVMLLAHAKVYLLYDEEFRTSQNGKIGIGVNASWYEAGSFAPEDIIAAERTREFKIGSIMNPIFHTDGNYPRIMRERVYNVSREEGYLQSRLPILSPQEIDYIQGTYDFAGLNIDTTFLVRQNTEKTNETATKKDLNVTFYQDKSWTKTNTDWLRVVPDGVRKVLKWVKDKYDDPEIFIIGNGFTDKAEINDAKRVQNLQKYLQAILESIHEDGTNIKGYAIWSFLDSFQWTSGYRWECVWKMSRIFFLLFPDLSREKYGLYHVDFSDANRKRTARKSAIWYKKVIKEKRVVDLKEV</sequence>
<dbReference type="GO" id="GO:0008422">
    <property type="term" value="F:beta-glucosidase activity"/>
    <property type="evidence" value="ECO:0007669"/>
    <property type="project" value="TreeGrafter"/>
</dbReference>
<keyword evidence="4" id="KW-0325">Glycoprotein</keyword>
<dbReference type="FunFam" id="3.20.20.80:FF:000013">
    <property type="entry name" value="lactase-phlorizin hydrolase"/>
    <property type="match status" value="1"/>
</dbReference>
<evidence type="ECO:0000313" key="7">
    <source>
        <dbReference type="EMBL" id="AHZ59658.1"/>
    </source>
</evidence>
<keyword evidence="3 7" id="KW-0378">Hydrolase</keyword>
<keyword evidence="5" id="KW-0326">Glycosidase</keyword>
<gene>
    <name evidence="7" type="ORF">GH1-12</name>
</gene>
<name>A0A059U9B5_PHYSR</name>
<protein>
    <submittedName>
        <fullName evidence="7">Glycoside hydrolase family 1</fullName>
    </submittedName>
</protein>
<dbReference type="InterPro" id="IPR033132">
    <property type="entry name" value="GH_1_N_CS"/>
</dbReference>
<evidence type="ECO:0000256" key="2">
    <source>
        <dbReference type="ARBA" id="ARBA00011738"/>
    </source>
</evidence>
<dbReference type="PRINTS" id="PR00131">
    <property type="entry name" value="GLHYDRLASE1"/>
</dbReference>
<evidence type="ECO:0000256" key="5">
    <source>
        <dbReference type="ARBA" id="ARBA00023295"/>
    </source>
</evidence>
<dbReference type="InterPro" id="IPR017853">
    <property type="entry name" value="GH"/>
</dbReference>
<dbReference type="PROSITE" id="PS00653">
    <property type="entry name" value="GLYCOSYL_HYDROL_F1_2"/>
    <property type="match status" value="1"/>
</dbReference>
<comment type="similarity">
    <text evidence="1 6">Belongs to the glycosyl hydrolase 1 family.</text>
</comment>